<feature type="transmembrane region" description="Helical" evidence="2">
    <location>
        <begin position="137"/>
        <end position="157"/>
    </location>
</feature>
<feature type="transmembrane region" description="Helical" evidence="2">
    <location>
        <begin position="199"/>
        <end position="220"/>
    </location>
</feature>
<dbReference type="EMBL" id="JAHRWL010000003">
    <property type="protein sequence ID" value="MBV2361554.1"/>
    <property type="molecule type" value="Genomic_DNA"/>
</dbReference>
<feature type="transmembrane region" description="Helical" evidence="2">
    <location>
        <begin position="415"/>
        <end position="434"/>
    </location>
</feature>
<feature type="transmembrane region" description="Helical" evidence="2">
    <location>
        <begin position="96"/>
        <end position="117"/>
    </location>
</feature>
<feature type="transmembrane region" description="Helical" evidence="2">
    <location>
        <begin position="361"/>
        <end position="377"/>
    </location>
</feature>
<organism evidence="3 4">
    <name type="scientific">Thalassococcus arenae</name>
    <dbReference type="NCBI Taxonomy" id="2851652"/>
    <lineage>
        <taxon>Bacteria</taxon>
        <taxon>Pseudomonadati</taxon>
        <taxon>Pseudomonadota</taxon>
        <taxon>Alphaproteobacteria</taxon>
        <taxon>Rhodobacterales</taxon>
        <taxon>Roseobacteraceae</taxon>
        <taxon>Thalassococcus</taxon>
    </lineage>
</organism>
<keyword evidence="4" id="KW-1185">Reference proteome</keyword>
<evidence type="ECO:0000256" key="2">
    <source>
        <dbReference type="SAM" id="Phobius"/>
    </source>
</evidence>
<keyword evidence="1" id="KW-0813">Transport</keyword>
<dbReference type="InterPro" id="IPR002528">
    <property type="entry name" value="MATE_fam"/>
</dbReference>
<dbReference type="RefSeq" id="WP_217779945.1">
    <property type="nucleotide sequence ID" value="NZ_JAHRWL010000003.1"/>
</dbReference>
<gene>
    <name evidence="3" type="ORF">KUH32_17455</name>
</gene>
<feature type="transmembrane region" description="Helical" evidence="2">
    <location>
        <begin position="333"/>
        <end position="355"/>
    </location>
</feature>
<keyword evidence="2" id="KW-0812">Transmembrane</keyword>
<dbReference type="PANTHER" id="PTHR43298">
    <property type="entry name" value="MULTIDRUG RESISTANCE PROTEIN NORM-RELATED"/>
    <property type="match status" value="1"/>
</dbReference>
<proteinExistence type="predicted"/>
<protein>
    <submittedName>
        <fullName evidence="3">Polysaccharide biosynthesis C-terminal domain-containing protein</fullName>
    </submittedName>
</protein>
<accession>A0ABS6ND77</accession>
<dbReference type="PANTHER" id="PTHR43298:SF2">
    <property type="entry name" value="FMN_FAD EXPORTER YEEO-RELATED"/>
    <property type="match status" value="1"/>
</dbReference>
<comment type="caution">
    <text evidence="3">The sequence shown here is derived from an EMBL/GenBank/DDBJ whole genome shotgun (WGS) entry which is preliminary data.</text>
</comment>
<evidence type="ECO:0000313" key="4">
    <source>
        <dbReference type="Proteomes" id="UP001166293"/>
    </source>
</evidence>
<dbReference type="InterPro" id="IPR050222">
    <property type="entry name" value="MATE_MdtK"/>
</dbReference>
<sequence length="459" mass="48752">MSFQSNAPDLEADGGPTARAVFTLAWPMTLKAVFLFGTVVIDGYLVSALGEAALAAMGLAATTAGFVLGVVFAFSNAMQIRTAQVFGTRNPVLMKSALASGLVVSLALGAVGLALLAVFGRGFLNAMAPSADVAELAWSYLTIFSLVILGEAVSQCLSSYFNGCGRTRLPLYGYCLSVPINVVASVVLIHGLWGLPAFGVAGAAMGSAIAIGIQALFLVSQLRRLDGHLRGVAGWHKAGFLQALKWHVVFSLPIAATFISANFANHVCALIFARLSLNEFAAMTLIMPWIMVAGTFGMQWAQATGIIVAQLLGQGRPEPVLDRFLASAWRGAFVAAAAVASVYAVVCLSAAAIYTDLDAETVTILAGFLPVLLVLPFPKGSNAICGNTLRASGDTVHVMHIFLWSQWLFRVPVTALAVIYLDWAAVWVLSIMLWEELVKFPAFHRRLLRGDWKRSEVAG</sequence>
<evidence type="ECO:0000256" key="1">
    <source>
        <dbReference type="ARBA" id="ARBA00022448"/>
    </source>
</evidence>
<name>A0ABS6ND77_9RHOB</name>
<feature type="transmembrane region" description="Helical" evidence="2">
    <location>
        <begin position="169"/>
        <end position="193"/>
    </location>
</feature>
<keyword evidence="2" id="KW-1133">Transmembrane helix</keyword>
<keyword evidence="2" id="KW-0472">Membrane</keyword>
<feature type="transmembrane region" description="Helical" evidence="2">
    <location>
        <begin position="21"/>
        <end position="46"/>
    </location>
</feature>
<feature type="transmembrane region" description="Helical" evidence="2">
    <location>
        <begin position="246"/>
        <end position="273"/>
    </location>
</feature>
<evidence type="ECO:0000313" key="3">
    <source>
        <dbReference type="EMBL" id="MBV2361554.1"/>
    </source>
</evidence>
<dbReference type="Pfam" id="PF01554">
    <property type="entry name" value="MatE"/>
    <property type="match status" value="2"/>
</dbReference>
<dbReference type="Proteomes" id="UP001166293">
    <property type="component" value="Unassembled WGS sequence"/>
</dbReference>
<feature type="transmembrane region" description="Helical" evidence="2">
    <location>
        <begin position="285"/>
        <end position="312"/>
    </location>
</feature>
<feature type="transmembrane region" description="Helical" evidence="2">
    <location>
        <begin position="52"/>
        <end position="75"/>
    </location>
</feature>
<reference evidence="3" key="1">
    <citation type="submission" date="2021-06" db="EMBL/GenBank/DDBJ databases">
        <title>Thalassococcus sp. CAU 1522 isolated from sea sand, Republic of Korea.</title>
        <authorList>
            <person name="Kim W."/>
        </authorList>
    </citation>
    <scope>NUCLEOTIDE SEQUENCE</scope>
    <source>
        <strain evidence="3">CAU 1522</strain>
    </source>
</reference>